<dbReference type="InterPro" id="IPR004307">
    <property type="entry name" value="TspO_MBR"/>
</dbReference>
<dbReference type="Gene3D" id="1.20.1260.100">
    <property type="entry name" value="TspO/MBR protein"/>
    <property type="match status" value="1"/>
</dbReference>
<dbReference type="Pfam" id="PF03073">
    <property type="entry name" value="TspO_MBR"/>
    <property type="match status" value="1"/>
</dbReference>
<feature type="transmembrane region" description="Helical" evidence="6">
    <location>
        <begin position="46"/>
        <end position="68"/>
    </location>
</feature>
<organism evidence="7 8">
    <name type="scientific">Pelagicoccus albus</name>
    <dbReference type="NCBI Taxonomy" id="415222"/>
    <lineage>
        <taxon>Bacteria</taxon>
        <taxon>Pseudomonadati</taxon>
        <taxon>Verrucomicrobiota</taxon>
        <taxon>Opitutia</taxon>
        <taxon>Puniceicoccales</taxon>
        <taxon>Pelagicoccaceae</taxon>
        <taxon>Pelagicoccus</taxon>
    </lineage>
</organism>
<evidence type="ECO:0000256" key="1">
    <source>
        <dbReference type="ARBA" id="ARBA00004141"/>
    </source>
</evidence>
<dbReference type="GO" id="GO:0016020">
    <property type="term" value="C:membrane"/>
    <property type="evidence" value="ECO:0007669"/>
    <property type="project" value="UniProtKB-SubCell"/>
</dbReference>
<feature type="transmembrane region" description="Helical" evidence="6">
    <location>
        <begin position="80"/>
        <end position="98"/>
    </location>
</feature>
<keyword evidence="4 6" id="KW-1133">Transmembrane helix</keyword>
<proteinExistence type="inferred from homology"/>
<evidence type="ECO:0000313" key="7">
    <source>
        <dbReference type="EMBL" id="MBC2605570.1"/>
    </source>
</evidence>
<keyword evidence="3 6" id="KW-0812">Transmembrane</keyword>
<name>A0A7X1E7B7_9BACT</name>
<dbReference type="PANTHER" id="PTHR10057">
    <property type="entry name" value="PERIPHERAL-TYPE BENZODIAZEPINE RECEPTOR"/>
    <property type="match status" value="1"/>
</dbReference>
<comment type="caution">
    <text evidence="7">The sequence shown here is derived from an EMBL/GenBank/DDBJ whole genome shotgun (WGS) entry which is preliminary data.</text>
</comment>
<comment type="similarity">
    <text evidence="2">Belongs to the TspO/BZRP family.</text>
</comment>
<evidence type="ECO:0000313" key="8">
    <source>
        <dbReference type="Proteomes" id="UP000526501"/>
    </source>
</evidence>
<evidence type="ECO:0000256" key="2">
    <source>
        <dbReference type="ARBA" id="ARBA00007524"/>
    </source>
</evidence>
<dbReference type="Proteomes" id="UP000526501">
    <property type="component" value="Unassembled WGS sequence"/>
</dbReference>
<dbReference type="InterPro" id="IPR038330">
    <property type="entry name" value="TspO/MBR-related_sf"/>
</dbReference>
<dbReference type="PIRSF" id="PIRSF005859">
    <property type="entry name" value="PBR"/>
    <property type="match status" value="1"/>
</dbReference>
<feature type="transmembrane region" description="Helical" evidence="6">
    <location>
        <begin position="132"/>
        <end position="153"/>
    </location>
</feature>
<feature type="transmembrane region" description="Helical" evidence="6">
    <location>
        <begin position="104"/>
        <end position="125"/>
    </location>
</feature>
<evidence type="ECO:0000256" key="5">
    <source>
        <dbReference type="ARBA" id="ARBA00023136"/>
    </source>
</evidence>
<evidence type="ECO:0000256" key="6">
    <source>
        <dbReference type="SAM" id="Phobius"/>
    </source>
</evidence>
<dbReference type="PANTHER" id="PTHR10057:SF0">
    <property type="entry name" value="TRANSLOCATOR PROTEIN"/>
    <property type="match status" value="1"/>
</dbReference>
<evidence type="ECO:0000256" key="3">
    <source>
        <dbReference type="ARBA" id="ARBA00022692"/>
    </source>
</evidence>
<comment type="subcellular location">
    <subcellularLocation>
        <location evidence="1">Membrane</location>
        <topology evidence="1">Multi-pass membrane protein</topology>
    </subcellularLocation>
</comment>
<reference evidence="7 8" key="1">
    <citation type="submission" date="2020-07" db="EMBL/GenBank/DDBJ databases">
        <authorList>
            <person name="Feng X."/>
        </authorList>
    </citation>
    <scope>NUCLEOTIDE SEQUENCE [LARGE SCALE GENOMIC DNA]</scope>
    <source>
        <strain evidence="7 8">JCM23202</strain>
    </source>
</reference>
<protein>
    <submittedName>
        <fullName evidence="7">Tryptophan-rich sensory protein</fullName>
    </submittedName>
</protein>
<dbReference type="EMBL" id="JACHVC010000006">
    <property type="protein sequence ID" value="MBC2605570.1"/>
    <property type="molecule type" value="Genomic_DNA"/>
</dbReference>
<dbReference type="GO" id="GO:0033013">
    <property type="term" value="P:tetrapyrrole metabolic process"/>
    <property type="evidence" value="ECO:0007669"/>
    <property type="project" value="UniProtKB-ARBA"/>
</dbReference>
<accession>A0A7X1E7B7</accession>
<gene>
    <name evidence="7" type="ORF">H5P27_05890</name>
</gene>
<dbReference type="AlphaFoldDB" id="A0A7X1E7B7"/>
<keyword evidence="8" id="KW-1185">Reference proteome</keyword>
<sequence length="161" mass="17999">MLGMKFGKLLASFVACYAVLALGAVASISARSYYSSLVQPEWAPPGWLFGPVWTTLYTLMAISVWLVWRRNETKGVSRELIVFGAQLVFNGLWSWLFFKWNLGAAAFLDILLLLSLIIANVSMFWKHSKLAAALLIPYLTWVAFAAALCYSVWQLNPTELG</sequence>
<evidence type="ECO:0000256" key="4">
    <source>
        <dbReference type="ARBA" id="ARBA00022989"/>
    </source>
</evidence>
<dbReference type="CDD" id="cd15904">
    <property type="entry name" value="TSPO_MBR"/>
    <property type="match status" value="1"/>
</dbReference>
<dbReference type="FunFam" id="1.20.1260.100:FF:000001">
    <property type="entry name" value="translocator protein 2"/>
    <property type="match status" value="1"/>
</dbReference>
<keyword evidence="5 6" id="KW-0472">Membrane</keyword>